<keyword evidence="2" id="KW-1185">Reference proteome</keyword>
<dbReference type="AlphaFoldDB" id="A0A165WLB3"/>
<dbReference type="OrthoDB" id="3186349at2759"/>
<organism evidence="1 2">
    <name type="scientific">Sistotremastrum suecicum HHB10207 ss-3</name>
    <dbReference type="NCBI Taxonomy" id="1314776"/>
    <lineage>
        <taxon>Eukaryota</taxon>
        <taxon>Fungi</taxon>
        <taxon>Dikarya</taxon>
        <taxon>Basidiomycota</taxon>
        <taxon>Agaricomycotina</taxon>
        <taxon>Agaricomycetes</taxon>
        <taxon>Sistotremastrales</taxon>
        <taxon>Sistotremastraceae</taxon>
        <taxon>Sistotremastrum</taxon>
    </lineage>
</organism>
<protein>
    <submittedName>
        <fullName evidence="1">Uncharacterized protein</fullName>
    </submittedName>
</protein>
<evidence type="ECO:0000313" key="1">
    <source>
        <dbReference type="EMBL" id="KZT31295.1"/>
    </source>
</evidence>
<feature type="non-terminal residue" evidence="1">
    <location>
        <position position="68"/>
    </location>
</feature>
<name>A0A165WLB3_9AGAM</name>
<dbReference type="STRING" id="1314776.A0A165WLB3"/>
<reference evidence="1 2" key="1">
    <citation type="journal article" date="2016" name="Mol. Biol. Evol.">
        <title>Comparative Genomics of Early-Diverging Mushroom-Forming Fungi Provides Insights into the Origins of Lignocellulose Decay Capabilities.</title>
        <authorList>
            <person name="Nagy L.G."/>
            <person name="Riley R."/>
            <person name="Tritt A."/>
            <person name="Adam C."/>
            <person name="Daum C."/>
            <person name="Floudas D."/>
            <person name="Sun H."/>
            <person name="Yadav J.S."/>
            <person name="Pangilinan J."/>
            <person name="Larsson K.H."/>
            <person name="Matsuura K."/>
            <person name="Barry K."/>
            <person name="Labutti K."/>
            <person name="Kuo R."/>
            <person name="Ohm R.A."/>
            <person name="Bhattacharya S.S."/>
            <person name="Shirouzu T."/>
            <person name="Yoshinaga Y."/>
            <person name="Martin F.M."/>
            <person name="Grigoriev I.V."/>
            <person name="Hibbett D.S."/>
        </authorList>
    </citation>
    <scope>NUCLEOTIDE SEQUENCE [LARGE SCALE GENOMIC DNA]</scope>
    <source>
        <strain evidence="1 2">HHB10207 ss-3</strain>
    </source>
</reference>
<dbReference type="EMBL" id="KV428670">
    <property type="protein sequence ID" value="KZT31295.1"/>
    <property type="molecule type" value="Genomic_DNA"/>
</dbReference>
<sequence length="68" mass="7751">MKGPQSYYYLPDGSFETIPGNSGIRRFIFEHLQDFHRIIWRILCAGGVFAVHKLVICTPEITLVGHTC</sequence>
<dbReference type="Proteomes" id="UP000076798">
    <property type="component" value="Unassembled WGS sequence"/>
</dbReference>
<evidence type="ECO:0000313" key="2">
    <source>
        <dbReference type="Proteomes" id="UP000076798"/>
    </source>
</evidence>
<proteinExistence type="predicted"/>
<gene>
    <name evidence="1" type="ORF">SISSUDRAFT_995307</name>
</gene>
<accession>A0A165WLB3</accession>